<feature type="domain" description="Helix-hairpin-helix DNA-binding motif class 1" evidence="3">
    <location>
        <begin position="227"/>
        <end position="246"/>
    </location>
</feature>
<keyword evidence="5" id="KW-1185">Reference proteome</keyword>
<dbReference type="GO" id="GO:0015627">
    <property type="term" value="C:type II protein secretion system complex"/>
    <property type="evidence" value="ECO:0007669"/>
    <property type="project" value="TreeGrafter"/>
</dbReference>
<accession>A0A2T0VJ11</accession>
<dbReference type="Gene3D" id="3.10.560.10">
    <property type="entry name" value="Outer membrane lipoprotein wza domain like"/>
    <property type="match status" value="1"/>
</dbReference>
<evidence type="ECO:0000313" key="5">
    <source>
        <dbReference type="Proteomes" id="UP000237983"/>
    </source>
</evidence>
<dbReference type="Pfam" id="PF10531">
    <property type="entry name" value="SLBB"/>
    <property type="match status" value="1"/>
</dbReference>
<proteinExistence type="predicted"/>
<gene>
    <name evidence="4" type="ORF">B0I08_101318</name>
</gene>
<feature type="region of interest" description="Disordered" evidence="1">
    <location>
        <begin position="46"/>
        <end position="83"/>
    </location>
</feature>
<dbReference type="PANTHER" id="PTHR21180:SF32">
    <property type="entry name" value="ENDONUCLEASE_EXONUCLEASE_PHOSPHATASE FAMILY DOMAIN-CONTAINING PROTEIN 1"/>
    <property type="match status" value="1"/>
</dbReference>
<dbReference type="GO" id="GO:0003677">
    <property type="term" value="F:DNA binding"/>
    <property type="evidence" value="ECO:0007669"/>
    <property type="project" value="InterPro"/>
</dbReference>
<evidence type="ECO:0000256" key="1">
    <source>
        <dbReference type="SAM" id="MobiDB-lite"/>
    </source>
</evidence>
<dbReference type="GO" id="GO:0015628">
    <property type="term" value="P:protein secretion by the type II secretion system"/>
    <property type="evidence" value="ECO:0007669"/>
    <property type="project" value="TreeGrafter"/>
</dbReference>
<feature type="region of interest" description="Disordered" evidence="1">
    <location>
        <begin position="155"/>
        <end position="179"/>
    </location>
</feature>
<feature type="compositionally biased region" description="Low complexity" evidence="1">
    <location>
        <begin position="155"/>
        <end position="165"/>
    </location>
</feature>
<dbReference type="InterPro" id="IPR051675">
    <property type="entry name" value="Endo/Exo/Phosphatase_dom_1"/>
</dbReference>
<dbReference type="EMBL" id="PVTL01000001">
    <property type="protein sequence ID" value="PRY70190.1"/>
    <property type="molecule type" value="Genomic_DNA"/>
</dbReference>
<dbReference type="Pfam" id="PF12836">
    <property type="entry name" value="HHH_3"/>
    <property type="match status" value="1"/>
</dbReference>
<comment type="caution">
    <text evidence="4">The sequence shown here is derived from an EMBL/GenBank/DDBJ whole genome shotgun (WGS) entry which is preliminary data.</text>
</comment>
<sequence>MEITEAHQPRRRRLTIGAGVVLVLLAVAVAVLVAALSPHGGSTTIEPPSFGAGSGSGSAAAGSSGAGSAGDGSADAAVPPGGGVEVTDGAPAVFVHILGEVANPGLYELREGDRAIDAVAAAGGLTPAADETQLNLARFLNDGEQIVVPSAGAAPVAGAAPASPGGSPGTGTGAATRAGGAGVSGAGTISINSADAATLEDLPGLGPELAGRIVAWREANGPYSTVDDLLNVEGIGEKTVDGLRDSATV</sequence>
<dbReference type="InterPro" id="IPR019554">
    <property type="entry name" value="Soluble_ligand-bd"/>
</dbReference>
<dbReference type="Proteomes" id="UP000237983">
    <property type="component" value="Unassembled WGS sequence"/>
</dbReference>
<evidence type="ECO:0000313" key="4">
    <source>
        <dbReference type="EMBL" id="PRY70190.1"/>
    </source>
</evidence>
<name>A0A2T0VJ11_9MICO</name>
<dbReference type="AlphaFoldDB" id="A0A2T0VJ11"/>
<dbReference type="Gene3D" id="1.10.150.280">
    <property type="entry name" value="AF1531-like domain"/>
    <property type="match status" value="1"/>
</dbReference>
<evidence type="ECO:0000256" key="2">
    <source>
        <dbReference type="SAM" id="Phobius"/>
    </source>
</evidence>
<dbReference type="SUPFAM" id="SSF47781">
    <property type="entry name" value="RuvA domain 2-like"/>
    <property type="match status" value="1"/>
</dbReference>
<keyword evidence="2" id="KW-0472">Membrane</keyword>
<dbReference type="RefSeq" id="WP_106209133.1">
    <property type="nucleotide sequence ID" value="NZ_PVTL01000001.1"/>
</dbReference>
<dbReference type="InterPro" id="IPR003583">
    <property type="entry name" value="Hlx-hairpin-Hlx_DNA-bd_motif"/>
</dbReference>
<feature type="transmembrane region" description="Helical" evidence="2">
    <location>
        <begin position="14"/>
        <end position="36"/>
    </location>
</feature>
<evidence type="ECO:0000259" key="3">
    <source>
        <dbReference type="SMART" id="SM00278"/>
    </source>
</evidence>
<keyword evidence="2" id="KW-1133">Transmembrane helix</keyword>
<dbReference type="SMART" id="SM00278">
    <property type="entry name" value="HhH1"/>
    <property type="match status" value="2"/>
</dbReference>
<feature type="domain" description="Helix-hairpin-helix DNA-binding motif class 1" evidence="3">
    <location>
        <begin position="197"/>
        <end position="216"/>
    </location>
</feature>
<reference evidence="4 5" key="1">
    <citation type="submission" date="2018-03" db="EMBL/GenBank/DDBJ databases">
        <title>Genomic Encyclopedia of Type Strains, Phase III (KMG-III): the genomes of soil and plant-associated and newly described type strains.</title>
        <authorList>
            <person name="Whitman W."/>
        </authorList>
    </citation>
    <scope>NUCLEOTIDE SEQUENCE [LARGE SCALE GENOMIC DNA]</scope>
    <source>
        <strain evidence="4 5">CGMCC 1.12484</strain>
    </source>
</reference>
<keyword evidence="2" id="KW-0812">Transmembrane</keyword>
<dbReference type="InterPro" id="IPR010994">
    <property type="entry name" value="RuvA_2-like"/>
</dbReference>
<dbReference type="PANTHER" id="PTHR21180">
    <property type="entry name" value="ENDONUCLEASE/EXONUCLEASE/PHOSPHATASE FAMILY DOMAIN-CONTAINING PROTEIN 1"/>
    <property type="match status" value="1"/>
</dbReference>
<protein>
    <submittedName>
        <fullName evidence="4">Competence protein ComEA</fullName>
    </submittedName>
</protein>
<dbReference type="GO" id="GO:0006281">
    <property type="term" value="P:DNA repair"/>
    <property type="evidence" value="ECO:0007669"/>
    <property type="project" value="InterPro"/>
</dbReference>
<organism evidence="4 5">
    <name type="scientific">Glaciihabitans tibetensis</name>
    <dbReference type="NCBI Taxonomy" id="1266600"/>
    <lineage>
        <taxon>Bacteria</taxon>
        <taxon>Bacillati</taxon>
        <taxon>Actinomycetota</taxon>
        <taxon>Actinomycetes</taxon>
        <taxon>Micrococcales</taxon>
        <taxon>Microbacteriaceae</taxon>
        <taxon>Glaciihabitans</taxon>
    </lineage>
</organism>
<dbReference type="OrthoDB" id="9758724at2"/>